<dbReference type="EMBL" id="JAGEMK010000010">
    <property type="protein sequence ID" value="MBO1753184.1"/>
    <property type="molecule type" value="Genomic_DNA"/>
</dbReference>
<reference evidence="1" key="1">
    <citation type="submission" date="2021-03" db="EMBL/GenBank/DDBJ databases">
        <title>Actinotalea soli sp. nov., isolated from soil.</title>
        <authorList>
            <person name="Ping W."/>
            <person name="Zhang J."/>
        </authorList>
    </citation>
    <scope>NUCLEOTIDE SEQUENCE</scope>
    <source>
        <strain evidence="1">BY-33</strain>
    </source>
</reference>
<dbReference type="Proteomes" id="UP000664209">
    <property type="component" value="Unassembled WGS sequence"/>
</dbReference>
<protein>
    <submittedName>
        <fullName evidence="1">Uncharacterized protein</fullName>
    </submittedName>
</protein>
<sequence length="109" mass="11543">MNQLATRSTELLTYLPRKNTPGSDKAACSMHGVIGRFLKTLGILGEDLTASCAYTAGLRRVLERGSVAEALLAAGYTRGEEATLLKLLGLTRQSAAAPTAAPIQHRNGF</sequence>
<dbReference type="RefSeq" id="WP_208056860.1">
    <property type="nucleotide sequence ID" value="NZ_JAGEMK010000010.1"/>
</dbReference>
<evidence type="ECO:0000313" key="2">
    <source>
        <dbReference type="Proteomes" id="UP000664209"/>
    </source>
</evidence>
<accession>A0A939LW08</accession>
<name>A0A939LW08_9CELL</name>
<keyword evidence="2" id="KW-1185">Reference proteome</keyword>
<evidence type="ECO:0000313" key="1">
    <source>
        <dbReference type="EMBL" id="MBO1753184.1"/>
    </source>
</evidence>
<proteinExistence type="predicted"/>
<dbReference type="AlphaFoldDB" id="A0A939LW08"/>
<gene>
    <name evidence="1" type="ORF">J4G33_15360</name>
</gene>
<organism evidence="1 2">
    <name type="scientific">Actinotalea soli</name>
    <dbReference type="NCBI Taxonomy" id="2819234"/>
    <lineage>
        <taxon>Bacteria</taxon>
        <taxon>Bacillati</taxon>
        <taxon>Actinomycetota</taxon>
        <taxon>Actinomycetes</taxon>
        <taxon>Micrococcales</taxon>
        <taxon>Cellulomonadaceae</taxon>
        <taxon>Actinotalea</taxon>
    </lineage>
</organism>
<comment type="caution">
    <text evidence="1">The sequence shown here is derived from an EMBL/GenBank/DDBJ whole genome shotgun (WGS) entry which is preliminary data.</text>
</comment>